<sequence>MDQPKSKDVLITLRFYSQKPFFVTALATLPLVVSPVLGKN</sequence>
<dbReference type="Proteomes" id="UP001597218">
    <property type="component" value="Unassembled WGS sequence"/>
</dbReference>
<protein>
    <submittedName>
        <fullName evidence="2">Uncharacterized protein</fullName>
    </submittedName>
</protein>
<name>A0ABW4SIT9_9BACL</name>
<dbReference type="EMBL" id="JBHUGI010000027">
    <property type="protein sequence ID" value="MFD1928407.1"/>
    <property type="molecule type" value="Genomic_DNA"/>
</dbReference>
<feature type="transmembrane region" description="Helical" evidence="1">
    <location>
        <begin position="21"/>
        <end position="38"/>
    </location>
</feature>
<comment type="caution">
    <text evidence="2">The sequence shown here is derived from an EMBL/GenBank/DDBJ whole genome shotgun (WGS) entry which is preliminary data.</text>
</comment>
<evidence type="ECO:0000256" key="1">
    <source>
        <dbReference type="SAM" id="Phobius"/>
    </source>
</evidence>
<organism evidence="2 3">
    <name type="scientific">Sporosarcina siberiensis</name>
    <dbReference type="NCBI Taxonomy" id="1365606"/>
    <lineage>
        <taxon>Bacteria</taxon>
        <taxon>Bacillati</taxon>
        <taxon>Bacillota</taxon>
        <taxon>Bacilli</taxon>
        <taxon>Bacillales</taxon>
        <taxon>Caryophanaceae</taxon>
        <taxon>Sporosarcina</taxon>
    </lineage>
</organism>
<accession>A0ABW4SIT9</accession>
<evidence type="ECO:0000313" key="2">
    <source>
        <dbReference type="EMBL" id="MFD1928407.1"/>
    </source>
</evidence>
<reference evidence="3" key="1">
    <citation type="journal article" date="2019" name="Int. J. Syst. Evol. Microbiol.">
        <title>The Global Catalogue of Microorganisms (GCM) 10K type strain sequencing project: providing services to taxonomists for standard genome sequencing and annotation.</title>
        <authorList>
            <consortium name="The Broad Institute Genomics Platform"/>
            <consortium name="The Broad Institute Genome Sequencing Center for Infectious Disease"/>
            <person name="Wu L."/>
            <person name="Ma J."/>
        </authorList>
    </citation>
    <scope>NUCLEOTIDE SEQUENCE [LARGE SCALE GENOMIC DNA]</scope>
    <source>
        <strain evidence="3">CGMCC 4.7177</strain>
    </source>
</reference>
<gene>
    <name evidence="2" type="ORF">ACFSFY_10120</name>
</gene>
<keyword evidence="1" id="KW-1133">Transmembrane helix</keyword>
<keyword evidence="1" id="KW-0812">Transmembrane</keyword>
<evidence type="ECO:0000313" key="3">
    <source>
        <dbReference type="Proteomes" id="UP001597218"/>
    </source>
</evidence>
<keyword evidence="1" id="KW-0472">Membrane</keyword>
<proteinExistence type="predicted"/>
<keyword evidence="3" id="KW-1185">Reference proteome</keyword>
<dbReference type="RefSeq" id="WP_381537746.1">
    <property type="nucleotide sequence ID" value="NZ_JBHUGI010000027.1"/>
</dbReference>